<sequence>MSYLYGIVAICVCVYEIILYFNSALVYWTRDSRIVFSFIFCSRPYPCVVFVAPRQLDDYTYEEHLMRKAALKDVPKRIYCPKGCGRSYKRLEHLKRHIGYECGVEPKYQCQICERRFVYNFSMKKHMVLVHKQPSLYPSYSTLRRPKKSLTITEIVSPDGSRSMKSIDNPSQ</sequence>
<comment type="caution">
    <text evidence="4">The sequence shown here is derived from an EMBL/GenBank/DDBJ whole genome shotgun (WGS) entry which is preliminary data.</text>
</comment>
<protein>
    <submittedName>
        <fullName evidence="4">Longitudinals lacking protein, isoforms A/B/D/L-like isoform X2</fullName>
    </submittedName>
</protein>
<keyword evidence="2" id="KW-0812">Transmembrane</keyword>
<dbReference type="Proteomes" id="UP000478052">
    <property type="component" value="Unassembled WGS sequence"/>
</dbReference>
<keyword evidence="2" id="KW-1133">Transmembrane helix</keyword>
<feature type="domain" description="C2H2-type" evidence="3">
    <location>
        <begin position="108"/>
        <end position="131"/>
    </location>
</feature>
<dbReference type="PROSITE" id="PS00028">
    <property type="entry name" value="ZINC_FINGER_C2H2_1"/>
    <property type="match status" value="1"/>
</dbReference>
<proteinExistence type="predicted"/>
<evidence type="ECO:0000256" key="1">
    <source>
        <dbReference type="PROSITE-ProRule" id="PRU00042"/>
    </source>
</evidence>
<dbReference type="SMART" id="SM00355">
    <property type="entry name" value="ZnF_C2H2"/>
    <property type="match status" value="2"/>
</dbReference>
<reference evidence="4 5" key="1">
    <citation type="submission" date="2019-08" db="EMBL/GenBank/DDBJ databases">
        <title>Whole genome of Aphis craccivora.</title>
        <authorList>
            <person name="Voronova N.V."/>
            <person name="Shulinski R.S."/>
            <person name="Bandarenka Y.V."/>
            <person name="Zhorov D.G."/>
            <person name="Warner D."/>
        </authorList>
    </citation>
    <scope>NUCLEOTIDE SEQUENCE [LARGE SCALE GENOMIC DNA]</scope>
    <source>
        <strain evidence="4">180601</strain>
        <tissue evidence="4">Whole Body</tissue>
    </source>
</reference>
<dbReference type="InterPro" id="IPR013087">
    <property type="entry name" value="Znf_C2H2_type"/>
</dbReference>
<dbReference type="OrthoDB" id="6571533at2759"/>
<evidence type="ECO:0000256" key="2">
    <source>
        <dbReference type="SAM" id="Phobius"/>
    </source>
</evidence>
<evidence type="ECO:0000313" key="5">
    <source>
        <dbReference type="Proteomes" id="UP000478052"/>
    </source>
</evidence>
<keyword evidence="1" id="KW-0479">Metal-binding</keyword>
<dbReference type="GO" id="GO:0008270">
    <property type="term" value="F:zinc ion binding"/>
    <property type="evidence" value="ECO:0007669"/>
    <property type="project" value="UniProtKB-KW"/>
</dbReference>
<dbReference type="InterPro" id="IPR036236">
    <property type="entry name" value="Znf_C2H2_sf"/>
</dbReference>
<dbReference type="SUPFAM" id="SSF57667">
    <property type="entry name" value="beta-beta-alpha zinc fingers"/>
    <property type="match status" value="1"/>
</dbReference>
<name>A0A6G0Z267_APHCR</name>
<feature type="transmembrane region" description="Helical" evidence="2">
    <location>
        <begin position="6"/>
        <end position="28"/>
    </location>
</feature>
<keyword evidence="2" id="KW-0472">Membrane</keyword>
<dbReference type="Gene3D" id="3.30.160.60">
    <property type="entry name" value="Classic Zinc Finger"/>
    <property type="match status" value="1"/>
</dbReference>
<organism evidence="4 5">
    <name type="scientific">Aphis craccivora</name>
    <name type="common">Cowpea aphid</name>
    <dbReference type="NCBI Taxonomy" id="307492"/>
    <lineage>
        <taxon>Eukaryota</taxon>
        <taxon>Metazoa</taxon>
        <taxon>Ecdysozoa</taxon>
        <taxon>Arthropoda</taxon>
        <taxon>Hexapoda</taxon>
        <taxon>Insecta</taxon>
        <taxon>Pterygota</taxon>
        <taxon>Neoptera</taxon>
        <taxon>Paraneoptera</taxon>
        <taxon>Hemiptera</taxon>
        <taxon>Sternorrhyncha</taxon>
        <taxon>Aphidomorpha</taxon>
        <taxon>Aphidoidea</taxon>
        <taxon>Aphididae</taxon>
        <taxon>Aphidini</taxon>
        <taxon>Aphis</taxon>
        <taxon>Aphis</taxon>
    </lineage>
</organism>
<accession>A0A6G0Z267</accession>
<keyword evidence="1" id="KW-0863">Zinc-finger</keyword>
<dbReference type="PROSITE" id="PS50157">
    <property type="entry name" value="ZINC_FINGER_C2H2_2"/>
    <property type="match status" value="2"/>
</dbReference>
<dbReference type="EMBL" id="VUJU01001626">
    <property type="protein sequence ID" value="KAF0764472.1"/>
    <property type="molecule type" value="Genomic_DNA"/>
</dbReference>
<evidence type="ECO:0000313" key="4">
    <source>
        <dbReference type="EMBL" id="KAF0764472.1"/>
    </source>
</evidence>
<dbReference type="Pfam" id="PF00096">
    <property type="entry name" value="zf-C2H2"/>
    <property type="match status" value="2"/>
</dbReference>
<evidence type="ECO:0000259" key="3">
    <source>
        <dbReference type="PROSITE" id="PS50157"/>
    </source>
</evidence>
<keyword evidence="5" id="KW-1185">Reference proteome</keyword>
<gene>
    <name evidence="4" type="ORF">FWK35_00012574</name>
</gene>
<keyword evidence="1" id="KW-0862">Zinc</keyword>
<feature type="domain" description="C2H2-type" evidence="3">
    <location>
        <begin position="78"/>
        <end position="106"/>
    </location>
</feature>
<dbReference type="AlphaFoldDB" id="A0A6G0Z267"/>